<dbReference type="InterPro" id="IPR029044">
    <property type="entry name" value="Nucleotide-diphossugar_trans"/>
</dbReference>
<name>A0A3E5AJ39_9FIRM</name>
<reference evidence="5 6" key="1">
    <citation type="submission" date="2018-08" db="EMBL/GenBank/DDBJ databases">
        <title>A genome reference for cultivated species of the human gut microbiota.</title>
        <authorList>
            <person name="Zou Y."/>
            <person name="Xue W."/>
            <person name="Luo G."/>
        </authorList>
    </citation>
    <scope>NUCLEOTIDE SEQUENCE [LARGE SCALE GENOMIC DNA]</scope>
    <source>
        <strain evidence="5 6">OM05-6AA</strain>
    </source>
</reference>
<dbReference type="Pfam" id="PF00535">
    <property type="entry name" value="Glycos_transf_2"/>
    <property type="match status" value="1"/>
</dbReference>
<dbReference type="RefSeq" id="WP_117691107.1">
    <property type="nucleotide sequence ID" value="NZ_JADMPC010000029.1"/>
</dbReference>
<feature type="domain" description="Glycosyltransferase 2-like" evidence="3">
    <location>
        <begin position="6"/>
        <end position="171"/>
    </location>
</feature>
<dbReference type="GO" id="GO:0016757">
    <property type="term" value="F:glycosyltransferase activity"/>
    <property type="evidence" value="ECO:0007669"/>
    <property type="project" value="UniProtKB-KW"/>
</dbReference>
<dbReference type="Gene3D" id="3.90.550.10">
    <property type="entry name" value="Spore Coat Polysaccharide Biosynthesis Protein SpsA, Chain A"/>
    <property type="match status" value="1"/>
</dbReference>
<evidence type="ECO:0000259" key="3">
    <source>
        <dbReference type="Pfam" id="PF00535"/>
    </source>
</evidence>
<dbReference type="InterPro" id="IPR001173">
    <property type="entry name" value="Glyco_trans_2-like"/>
</dbReference>
<comment type="caution">
    <text evidence="5">The sequence shown here is derived from an EMBL/GenBank/DDBJ whole genome shotgun (WGS) entry which is preliminary data.</text>
</comment>
<proteinExistence type="predicted"/>
<keyword evidence="1 4" id="KW-0328">Glycosyltransferase</keyword>
<evidence type="ECO:0000313" key="6">
    <source>
        <dbReference type="Proteomes" id="UP000260970"/>
    </source>
</evidence>
<organism evidence="5 6">
    <name type="scientific">Agathobacter rectalis</name>
    <dbReference type="NCBI Taxonomy" id="39491"/>
    <lineage>
        <taxon>Bacteria</taxon>
        <taxon>Bacillati</taxon>
        <taxon>Bacillota</taxon>
        <taxon>Clostridia</taxon>
        <taxon>Lachnospirales</taxon>
        <taxon>Lachnospiraceae</taxon>
        <taxon>Agathobacter</taxon>
    </lineage>
</organism>
<keyword evidence="2 5" id="KW-0808">Transferase</keyword>
<evidence type="ECO:0000256" key="1">
    <source>
        <dbReference type="ARBA" id="ARBA00022676"/>
    </source>
</evidence>
<evidence type="ECO:0000256" key="2">
    <source>
        <dbReference type="ARBA" id="ARBA00022679"/>
    </source>
</evidence>
<dbReference type="EMBL" id="QSUG01000025">
    <property type="protein sequence ID" value="RGN19427.1"/>
    <property type="molecule type" value="Genomic_DNA"/>
</dbReference>
<dbReference type="SUPFAM" id="SSF53448">
    <property type="entry name" value="Nucleotide-diphospho-sugar transferases"/>
    <property type="match status" value="1"/>
</dbReference>
<dbReference type="PANTHER" id="PTHR22916">
    <property type="entry name" value="GLYCOSYLTRANSFERASE"/>
    <property type="match status" value="1"/>
</dbReference>
<sequence>MNELISVVIPVYNVETYLDACVRSVMKQTYSNIEIILVDDGATDNSGEMCDFYAKEDSRVKVIHKDNGGLSDARNCGIEVTKGEFITFVDSDDIVSCKYIETLYSLIKNNNADISICNCVHCFDDTDIQFSMSTYLEVLDSDSAINNLLYQKKFLVSAWSKMYRRRFFEDVIFPVGMLYEDSAIMYKIFEKAKTIVYSNAKIYAYFHRNGSITTQKFDARNFDILIIAEEIFDHYSNNNIIVKSAMSYYVVAALRLYLNCPKQEKYNIQIKKIKKIIKKYGIIVLTDINARKKTRVGLLCYFIARPFIKKIYGRVNRWA</sequence>
<protein>
    <submittedName>
        <fullName evidence="5">Glycosyltransferase</fullName>
        <ecNumber evidence="4">2.4.-.-</ecNumber>
    </submittedName>
</protein>
<accession>A0A3E5AJ39</accession>
<dbReference type="Proteomes" id="UP001212823">
    <property type="component" value="Unassembled WGS sequence"/>
</dbReference>
<dbReference type="EMBL" id="JAQLYE010000031">
    <property type="protein sequence ID" value="MDB8019037.1"/>
    <property type="molecule type" value="Genomic_DNA"/>
</dbReference>
<evidence type="ECO:0000313" key="4">
    <source>
        <dbReference type="EMBL" id="MDB8019037.1"/>
    </source>
</evidence>
<gene>
    <name evidence="5" type="ORF">DXB72_15490</name>
    <name evidence="4" type="ORF">PNE45_13510</name>
</gene>
<dbReference type="AlphaFoldDB" id="A0A3E5AJ39"/>
<reference evidence="4" key="2">
    <citation type="submission" date="2023-01" db="EMBL/GenBank/DDBJ databases">
        <title>Human gut microbiome strain richness.</title>
        <authorList>
            <person name="Chen-Liaw A."/>
        </authorList>
    </citation>
    <scope>NUCLEOTIDE SEQUENCE</scope>
    <source>
        <strain evidence="4">1001283st1_D2_1001283B150209_150212</strain>
    </source>
</reference>
<evidence type="ECO:0000313" key="5">
    <source>
        <dbReference type="EMBL" id="RGN19427.1"/>
    </source>
</evidence>
<dbReference type="Proteomes" id="UP000260970">
    <property type="component" value="Unassembled WGS sequence"/>
</dbReference>
<dbReference type="CDD" id="cd00761">
    <property type="entry name" value="Glyco_tranf_GTA_type"/>
    <property type="match status" value="1"/>
</dbReference>
<dbReference type="EC" id="2.4.-.-" evidence="4"/>
<dbReference type="PANTHER" id="PTHR22916:SF51">
    <property type="entry name" value="GLYCOSYLTRANSFERASE EPSH-RELATED"/>
    <property type="match status" value="1"/>
</dbReference>